<protein>
    <recommendedName>
        <fullName evidence="6">DNA-directed RNA polymerases I, II, and III subunit RPABC3</fullName>
    </recommendedName>
</protein>
<proteinExistence type="inferred from homology"/>
<dbReference type="EMBL" id="HBFC01003632">
    <property type="protein sequence ID" value="CAD8699269.1"/>
    <property type="molecule type" value="Transcribed_RNA"/>
</dbReference>
<name>A0A7S0S905_9CHLO</name>
<dbReference type="PANTHER" id="PTHR10917:SF0">
    <property type="entry name" value="DNA-DIRECTED RNA POLYMERASES I, II, AND III SUBUNIT RPABC3"/>
    <property type="match status" value="1"/>
</dbReference>
<dbReference type="GO" id="GO:0005665">
    <property type="term" value="C:RNA polymerase II, core complex"/>
    <property type="evidence" value="ECO:0007669"/>
    <property type="project" value="UniProtKB-UniRule"/>
</dbReference>
<evidence type="ECO:0000256" key="4">
    <source>
        <dbReference type="PIRNR" id="PIRNR000779"/>
    </source>
</evidence>
<dbReference type="InterPro" id="IPR012340">
    <property type="entry name" value="NA-bd_OB-fold"/>
</dbReference>
<dbReference type="PIRSF" id="PIRSF000779">
    <property type="entry name" value="RNA_pol_Rpb8"/>
    <property type="match status" value="1"/>
</dbReference>
<dbReference type="InterPro" id="IPR005570">
    <property type="entry name" value="RPABC3"/>
</dbReference>
<dbReference type="SMART" id="SM00658">
    <property type="entry name" value="RPOL8c"/>
    <property type="match status" value="1"/>
</dbReference>
<keyword evidence="3 4" id="KW-0539">Nucleus</keyword>
<evidence type="ECO:0000256" key="2">
    <source>
        <dbReference type="ARBA" id="ARBA00008912"/>
    </source>
</evidence>
<dbReference type="Gene3D" id="2.40.50.140">
    <property type="entry name" value="Nucleic acid-binding proteins"/>
    <property type="match status" value="1"/>
</dbReference>
<dbReference type="GO" id="GO:0003899">
    <property type="term" value="F:DNA-directed RNA polymerase activity"/>
    <property type="evidence" value="ECO:0007669"/>
    <property type="project" value="UniProtKB-UniRule"/>
</dbReference>
<evidence type="ECO:0000313" key="5">
    <source>
        <dbReference type="EMBL" id="CAD8699269.1"/>
    </source>
</evidence>
<dbReference type="GO" id="GO:0005666">
    <property type="term" value="C:RNA polymerase III complex"/>
    <property type="evidence" value="ECO:0007669"/>
    <property type="project" value="TreeGrafter"/>
</dbReference>
<evidence type="ECO:0000256" key="3">
    <source>
        <dbReference type="ARBA" id="ARBA00023242"/>
    </source>
</evidence>
<accession>A0A7S0S905</accession>
<organism evidence="5">
    <name type="scientific">Mantoniella antarctica</name>
    <dbReference type="NCBI Taxonomy" id="81844"/>
    <lineage>
        <taxon>Eukaryota</taxon>
        <taxon>Viridiplantae</taxon>
        <taxon>Chlorophyta</taxon>
        <taxon>Mamiellophyceae</taxon>
        <taxon>Mamiellales</taxon>
        <taxon>Mamiellaceae</taxon>
        <taxon>Mantoniella</taxon>
    </lineage>
</organism>
<dbReference type="GO" id="GO:0005736">
    <property type="term" value="C:RNA polymerase I complex"/>
    <property type="evidence" value="ECO:0007669"/>
    <property type="project" value="TreeGrafter"/>
</dbReference>
<dbReference type="Pfam" id="PF03870">
    <property type="entry name" value="RNA_pol_Rpb8"/>
    <property type="match status" value="1"/>
</dbReference>
<reference evidence="5" key="1">
    <citation type="submission" date="2021-01" db="EMBL/GenBank/DDBJ databases">
        <authorList>
            <person name="Corre E."/>
            <person name="Pelletier E."/>
            <person name="Niang G."/>
            <person name="Scheremetjew M."/>
            <person name="Finn R."/>
            <person name="Kale V."/>
            <person name="Holt S."/>
            <person name="Cochrane G."/>
            <person name="Meng A."/>
            <person name="Brown T."/>
            <person name="Cohen L."/>
        </authorList>
    </citation>
    <scope>NUCLEOTIDE SEQUENCE</scope>
    <source>
        <strain evidence="5">SL-175</strain>
    </source>
</reference>
<gene>
    <name evidence="5" type="ORF">MANT1106_LOCUS1951</name>
</gene>
<dbReference type="AlphaFoldDB" id="A0A7S0S905"/>
<evidence type="ECO:0008006" key="6">
    <source>
        <dbReference type="Google" id="ProtNLM"/>
    </source>
</evidence>
<dbReference type="SUPFAM" id="SSF50249">
    <property type="entry name" value="Nucleic acid-binding proteins"/>
    <property type="match status" value="1"/>
</dbReference>
<dbReference type="GO" id="GO:0006351">
    <property type="term" value="P:DNA-templated transcription"/>
    <property type="evidence" value="ECO:0007669"/>
    <property type="project" value="UniProtKB-UniRule"/>
</dbReference>
<evidence type="ECO:0000256" key="1">
    <source>
        <dbReference type="ARBA" id="ARBA00004123"/>
    </source>
</evidence>
<comment type="subcellular location">
    <subcellularLocation>
        <location evidence="1">Nucleus</location>
    </subcellularLocation>
</comment>
<sequence length="151" mass="16799">MASAGSGGVVAYEDLFEVIDRDADGKKFDKVSRFKCRSQFEAELQIDINVDIYKLEIGTRFTLVLAPTLSLDGTPEDASYDQSGKESLADGYEYVMYGKVYKKEDENSGGIQKAAVNISFGGLLMHLRADPKNLQDVDIDNRLYVLIRKIS</sequence>
<dbReference type="PANTHER" id="PTHR10917">
    <property type="entry name" value="DNA-DIRECTED RNA POLYMERASES I, II, AND III SUBUNIT RPABC3"/>
    <property type="match status" value="1"/>
</dbReference>
<comment type="similarity">
    <text evidence="2 4">Belongs to the eukaryotic RPB8 RNA polymerase subunit family.</text>
</comment>